<reference evidence="1 2" key="1">
    <citation type="submission" date="2021-08" db="EMBL/GenBank/DDBJ databases">
        <title>Comparative Genomics Analysis of the Genus Qipengyuania Reveals Extensive Genetic Diversity and Metabolic Versatility, Including the Description of Fifteen Novel Species.</title>
        <authorList>
            <person name="Liu Y."/>
        </authorList>
    </citation>
    <scope>NUCLEOTIDE SEQUENCE [LARGE SCALE GENOMIC DNA]</scope>
    <source>
        <strain evidence="1 2">1NDH13</strain>
    </source>
</reference>
<sequence length="109" mass="11984">MNKALLPVALAGTVLLGGCATYGNGGLLGDILGGGDTYGYNGGNDLERRAAEACGREASRFGRAEVTRVDQQDRDYLYVYGRIDTRDYNRDEFTCVYRSDGRIVDFQTR</sequence>
<keyword evidence="2" id="KW-1185">Reference proteome</keyword>
<evidence type="ECO:0000313" key="2">
    <source>
        <dbReference type="Proteomes" id="UP000824281"/>
    </source>
</evidence>
<gene>
    <name evidence="1" type="ORF">K3148_00945</name>
</gene>
<accession>A0ABX8ZQJ2</accession>
<dbReference type="Proteomes" id="UP000824281">
    <property type="component" value="Chromosome"/>
</dbReference>
<evidence type="ECO:0008006" key="3">
    <source>
        <dbReference type="Google" id="ProtNLM"/>
    </source>
</evidence>
<protein>
    <recommendedName>
        <fullName evidence="3">Lipoprotein</fullName>
    </recommendedName>
</protein>
<proteinExistence type="predicted"/>
<evidence type="ECO:0000313" key="1">
    <source>
        <dbReference type="EMBL" id="QZD90014.1"/>
    </source>
</evidence>
<dbReference type="EMBL" id="CP081295">
    <property type="protein sequence ID" value="QZD90014.1"/>
    <property type="molecule type" value="Genomic_DNA"/>
</dbReference>
<dbReference type="RefSeq" id="WP_221425488.1">
    <property type="nucleotide sequence ID" value="NZ_CP081295.1"/>
</dbReference>
<dbReference type="PROSITE" id="PS51257">
    <property type="entry name" value="PROKAR_LIPOPROTEIN"/>
    <property type="match status" value="1"/>
</dbReference>
<organism evidence="1 2">
    <name type="scientific">Qipengyuania aurantiaca</name>
    <dbReference type="NCBI Taxonomy" id="2867233"/>
    <lineage>
        <taxon>Bacteria</taxon>
        <taxon>Pseudomonadati</taxon>
        <taxon>Pseudomonadota</taxon>
        <taxon>Alphaproteobacteria</taxon>
        <taxon>Sphingomonadales</taxon>
        <taxon>Erythrobacteraceae</taxon>
        <taxon>Qipengyuania</taxon>
    </lineage>
</organism>
<name>A0ABX8ZQJ2_9SPHN</name>